<organism evidence="1">
    <name type="scientific">Rhizochromulina marina</name>
    <dbReference type="NCBI Taxonomy" id="1034831"/>
    <lineage>
        <taxon>Eukaryota</taxon>
        <taxon>Sar</taxon>
        <taxon>Stramenopiles</taxon>
        <taxon>Ochrophyta</taxon>
        <taxon>Dictyochophyceae</taxon>
        <taxon>Rhizochromulinales</taxon>
        <taxon>Rhizochromulina</taxon>
    </lineage>
</organism>
<protein>
    <submittedName>
        <fullName evidence="1">Uncharacterized protein</fullName>
    </submittedName>
</protein>
<accession>A0A7S2WMS8</accession>
<dbReference type="AlphaFoldDB" id="A0A7S2WMS8"/>
<proteinExistence type="predicted"/>
<dbReference type="EMBL" id="HBHJ01021299">
    <property type="protein sequence ID" value="CAD9698058.1"/>
    <property type="molecule type" value="Transcribed_RNA"/>
</dbReference>
<evidence type="ECO:0000313" key="1">
    <source>
        <dbReference type="EMBL" id="CAD9698058.1"/>
    </source>
</evidence>
<gene>
    <name evidence="1" type="ORF">RMAR1173_LOCUS14095</name>
</gene>
<name>A0A7S2WMS8_9STRA</name>
<sequence length="220" mass="25222">MLRSIPRFANTSAKYYEKNVYTPLRNLLPQSFQDKLKQLFLYRPDDVHDLHQVPPANMKLDEVKRIQGYRYPAPGSQSTVRVPETENEELDYDIKYFSRNTRRMGHLDEKGYSMDPSDVIVNGKEIAPPDEDTPLGSPGTHYTAATVKAYDPSGLRSAMTATHAETFKAVQAHMPNHNVKYIWENDMDRIVDFYESRGLPPVVGYDFEDMVESDAKKGAW</sequence>
<reference evidence="1" key="1">
    <citation type="submission" date="2021-01" db="EMBL/GenBank/DDBJ databases">
        <authorList>
            <person name="Corre E."/>
            <person name="Pelletier E."/>
            <person name="Niang G."/>
            <person name="Scheremetjew M."/>
            <person name="Finn R."/>
            <person name="Kale V."/>
            <person name="Holt S."/>
            <person name="Cochrane G."/>
            <person name="Meng A."/>
            <person name="Brown T."/>
            <person name="Cohen L."/>
        </authorList>
    </citation>
    <scope>NUCLEOTIDE SEQUENCE</scope>
    <source>
        <strain evidence="1">CCMP1243</strain>
    </source>
</reference>